<evidence type="ECO:0008006" key="8">
    <source>
        <dbReference type="Google" id="ProtNLM"/>
    </source>
</evidence>
<comment type="caution">
    <text evidence="6">The sequence shown here is derived from an EMBL/GenBank/DDBJ whole genome shotgun (WGS) entry which is preliminary data.</text>
</comment>
<evidence type="ECO:0000256" key="5">
    <source>
        <dbReference type="SAM" id="Phobius"/>
    </source>
</evidence>
<dbReference type="GO" id="GO:0008381">
    <property type="term" value="F:mechanosensitive monoatomic ion channel activity"/>
    <property type="evidence" value="ECO:0007669"/>
    <property type="project" value="TreeGrafter"/>
</dbReference>
<keyword evidence="7" id="KW-1185">Reference proteome</keyword>
<dbReference type="InterPro" id="IPR036019">
    <property type="entry name" value="MscL_channel"/>
</dbReference>
<accession>A0A507FNT3</accession>
<dbReference type="Pfam" id="PF01741">
    <property type="entry name" value="MscL"/>
    <property type="match status" value="1"/>
</dbReference>
<evidence type="ECO:0000256" key="2">
    <source>
        <dbReference type="ARBA" id="ARBA00022692"/>
    </source>
</evidence>
<keyword evidence="3 5" id="KW-1133">Transmembrane helix</keyword>
<name>A0A507FNT3_9FUNG</name>
<dbReference type="GO" id="GO:0016020">
    <property type="term" value="C:membrane"/>
    <property type="evidence" value="ECO:0007669"/>
    <property type="project" value="UniProtKB-SubCell"/>
</dbReference>
<dbReference type="InterPro" id="IPR037673">
    <property type="entry name" value="MSC/AndL"/>
</dbReference>
<evidence type="ECO:0000313" key="6">
    <source>
        <dbReference type="EMBL" id="TPX77128.1"/>
    </source>
</evidence>
<dbReference type="STRING" id="246404.A0A507FNT3"/>
<keyword evidence="2 5" id="KW-0812">Transmembrane</keyword>
<evidence type="ECO:0000256" key="3">
    <source>
        <dbReference type="ARBA" id="ARBA00022989"/>
    </source>
</evidence>
<evidence type="ECO:0000256" key="4">
    <source>
        <dbReference type="ARBA" id="ARBA00023136"/>
    </source>
</evidence>
<dbReference type="SUPFAM" id="SSF81330">
    <property type="entry name" value="Gated mechanosensitive channel"/>
    <property type="match status" value="1"/>
</dbReference>
<keyword evidence="4 5" id="KW-0472">Membrane</keyword>
<comment type="subcellular location">
    <subcellularLocation>
        <location evidence="1">Membrane</location>
        <topology evidence="1">Multi-pass membrane protein</topology>
    </subcellularLocation>
</comment>
<dbReference type="EMBL" id="QEAP01000028">
    <property type="protein sequence ID" value="TPX77128.1"/>
    <property type="molecule type" value="Genomic_DNA"/>
</dbReference>
<dbReference type="AlphaFoldDB" id="A0A507FNT3"/>
<gene>
    <name evidence="6" type="ORF">CcCBS67573_g01602</name>
</gene>
<reference evidence="6 7" key="1">
    <citation type="journal article" date="2019" name="Sci. Rep.">
        <title>Comparative genomics of chytrid fungi reveal insights into the obligate biotrophic and pathogenic lifestyle of Synchytrium endobioticum.</title>
        <authorList>
            <person name="van de Vossenberg B.T.L.H."/>
            <person name="Warris S."/>
            <person name="Nguyen H.D.T."/>
            <person name="van Gent-Pelzer M.P.E."/>
            <person name="Joly D.L."/>
            <person name="van de Geest H.C."/>
            <person name="Bonants P.J.M."/>
            <person name="Smith D.S."/>
            <person name="Levesque C.A."/>
            <person name="van der Lee T.A.J."/>
        </authorList>
    </citation>
    <scope>NUCLEOTIDE SEQUENCE [LARGE SCALE GENOMIC DNA]</scope>
    <source>
        <strain evidence="6 7">CBS 675.73</strain>
    </source>
</reference>
<dbReference type="OrthoDB" id="10010920at2759"/>
<feature type="transmembrane region" description="Helical" evidence="5">
    <location>
        <begin position="49"/>
        <end position="70"/>
    </location>
</feature>
<organism evidence="6 7">
    <name type="scientific">Chytriomyces confervae</name>
    <dbReference type="NCBI Taxonomy" id="246404"/>
    <lineage>
        <taxon>Eukaryota</taxon>
        <taxon>Fungi</taxon>
        <taxon>Fungi incertae sedis</taxon>
        <taxon>Chytridiomycota</taxon>
        <taxon>Chytridiomycota incertae sedis</taxon>
        <taxon>Chytridiomycetes</taxon>
        <taxon>Chytridiales</taxon>
        <taxon>Chytriomycetaceae</taxon>
        <taxon>Chytriomyces</taxon>
    </lineage>
</organism>
<dbReference type="Proteomes" id="UP000320333">
    <property type="component" value="Unassembled WGS sequence"/>
</dbReference>
<evidence type="ECO:0000256" key="1">
    <source>
        <dbReference type="ARBA" id="ARBA00004141"/>
    </source>
</evidence>
<feature type="transmembrane region" description="Helical" evidence="5">
    <location>
        <begin position="130"/>
        <end position="151"/>
    </location>
</feature>
<dbReference type="PANTHER" id="PTHR30266">
    <property type="entry name" value="MECHANOSENSITIVE CHANNEL MSCL"/>
    <property type="match status" value="1"/>
</dbReference>
<evidence type="ECO:0000313" key="7">
    <source>
        <dbReference type="Proteomes" id="UP000320333"/>
    </source>
</evidence>
<dbReference type="PANTHER" id="PTHR30266:SF2">
    <property type="entry name" value="LARGE-CONDUCTANCE MECHANOSENSITIVE CHANNEL"/>
    <property type="match status" value="1"/>
</dbReference>
<dbReference type="Gene3D" id="1.10.1200.120">
    <property type="entry name" value="Large-conductance mechanosensitive channel, MscL, domain 1"/>
    <property type="match status" value="1"/>
</dbReference>
<proteinExistence type="predicted"/>
<protein>
    <recommendedName>
        <fullName evidence="8">Large conductance mechanosensitive channel protein</fullName>
    </recommendedName>
</protein>
<sequence>MPDEGQRHKRLNDIAERMEMRLEAGALKTAEATMSLGAAFFAFINRGSVVDLAIGIVVGGAFTSIVQSFVNDLISPIIGLATQKNLNNMFLIIHCSANSTLGCRKGSDHPYGTVLQATTDGAATWNYGNFLTSVINFLLISSIMFLLVQLYSNAFLKTLKKTDSAPKKTKPCSQCFEQCHFEAIKCKCCLSFFPPKPDASSPRYGPAENNNSAK</sequence>